<organism evidence="1 2">
    <name type="scientific">Nocardioides hankookensis</name>
    <dbReference type="NCBI Taxonomy" id="443157"/>
    <lineage>
        <taxon>Bacteria</taxon>
        <taxon>Bacillati</taxon>
        <taxon>Actinomycetota</taxon>
        <taxon>Actinomycetes</taxon>
        <taxon>Propionibacteriales</taxon>
        <taxon>Nocardioidaceae</taxon>
        <taxon>Nocardioides</taxon>
    </lineage>
</organism>
<evidence type="ECO:0000313" key="1">
    <source>
        <dbReference type="EMBL" id="MFC6044376.1"/>
    </source>
</evidence>
<evidence type="ECO:0000313" key="2">
    <source>
        <dbReference type="Proteomes" id="UP001596135"/>
    </source>
</evidence>
<protein>
    <recommendedName>
        <fullName evidence="3">ABC transporter permease</fullName>
    </recommendedName>
</protein>
<keyword evidence="2" id="KW-1185">Reference proteome</keyword>
<sequence>MTVALVVLLGITIWCLVPLPLAVAFGRSFRAGGVEDAFAEIVRDYDASSV</sequence>
<dbReference type="RefSeq" id="WP_379155719.1">
    <property type="nucleotide sequence ID" value="NZ_JBHSRJ010000005.1"/>
</dbReference>
<dbReference type="EMBL" id="JBHSRJ010000005">
    <property type="protein sequence ID" value="MFC6044376.1"/>
    <property type="molecule type" value="Genomic_DNA"/>
</dbReference>
<dbReference type="Proteomes" id="UP001596135">
    <property type="component" value="Unassembled WGS sequence"/>
</dbReference>
<evidence type="ECO:0008006" key="3">
    <source>
        <dbReference type="Google" id="ProtNLM"/>
    </source>
</evidence>
<accession>A0ABW1LLT5</accession>
<reference evidence="2" key="1">
    <citation type="journal article" date="2019" name="Int. J. Syst. Evol. Microbiol.">
        <title>The Global Catalogue of Microorganisms (GCM) 10K type strain sequencing project: providing services to taxonomists for standard genome sequencing and annotation.</title>
        <authorList>
            <consortium name="The Broad Institute Genomics Platform"/>
            <consortium name="The Broad Institute Genome Sequencing Center for Infectious Disease"/>
            <person name="Wu L."/>
            <person name="Ma J."/>
        </authorList>
    </citation>
    <scope>NUCLEOTIDE SEQUENCE [LARGE SCALE GENOMIC DNA]</scope>
    <source>
        <strain evidence="2">CCUG 54522</strain>
    </source>
</reference>
<comment type="caution">
    <text evidence="1">The sequence shown here is derived from an EMBL/GenBank/DDBJ whole genome shotgun (WGS) entry which is preliminary data.</text>
</comment>
<gene>
    <name evidence="1" type="ORF">ACFPYL_14900</name>
</gene>
<name>A0ABW1LLT5_9ACTN</name>
<proteinExistence type="predicted"/>